<accession>A0AAJ6BNU3</accession>
<evidence type="ECO:0000313" key="4">
    <source>
        <dbReference type="Proteomes" id="UP001218362"/>
    </source>
</evidence>
<evidence type="ECO:0000259" key="2">
    <source>
        <dbReference type="PROSITE" id="PS51384"/>
    </source>
</evidence>
<sequence length="255" mass="27584">MAPPNRPPPRRFEVLATERLTPSMHRVTLGGEGMDGFPEGQQGGYLKFRVEPEGSEKPIVRTYTIRRQRSDALDVDFALHGADEESSGPATNWALSVGGGEAILVGGPGAAKPLPEGADWYIVAGDMTALPAIGVNLENLPRDAKGVAAIEIQHEDDKQAIDAPAGVEIHWLVNPHPGAQPGLLADHLRSLSWPEGSVYGWVASEFESMRALRTYLREERGLGPADLYISSYWKAGASEDAHKVIKRDDFEATVA</sequence>
<dbReference type="Gene3D" id="2.40.30.10">
    <property type="entry name" value="Translation factors"/>
    <property type="match status" value="1"/>
</dbReference>
<dbReference type="SUPFAM" id="SSF63380">
    <property type="entry name" value="Riboflavin synthase domain-like"/>
    <property type="match status" value="1"/>
</dbReference>
<dbReference type="PANTHER" id="PTHR30157">
    <property type="entry name" value="FERRIC REDUCTASE, NADPH-DEPENDENT"/>
    <property type="match status" value="1"/>
</dbReference>
<dbReference type="Proteomes" id="UP001218362">
    <property type="component" value="Chromosome"/>
</dbReference>
<dbReference type="InterPro" id="IPR017927">
    <property type="entry name" value="FAD-bd_FR_type"/>
</dbReference>
<dbReference type="PANTHER" id="PTHR30157:SF0">
    <property type="entry name" value="NADPH-DEPENDENT FERRIC-CHELATE REDUCTASE"/>
    <property type="match status" value="1"/>
</dbReference>
<organism evidence="3 4">
    <name type="scientific">Candidatus Andeanibacterium colombiense</name>
    <dbReference type="NCBI Taxonomy" id="3121345"/>
    <lineage>
        <taxon>Bacteria</taxon>
        <taxon>Pseudomonadati</taxon>
        <taxon>Pseudomonadota</taxon>
        <taxon>Alphaproteobacteria</taxon>
        <taxon>Sphingomonadales</taxon>
        <taxon>Sphingomonadaceae</taxon>
        <taxon>Candidatus Andeanibacterium</taxon>
    </lineage>
</organism>
<dbReference type="PROSITE" id="PS51384">
    <property type="entry name" value="FAD_FR"/>
    <property type="match status" value="1"/>
</dbReference>
<dbReference type="InterPro" id="IPR039261">
    <property type="entry name" value="FNR_nucleotide-bd"/>
</dbReference>
<protein>
    <submittedName>
        <fullName evidence="3">Siderophore-interacting protein</fullName>
    </submittedName>
</protein>
<name>A0AAJ6BNU3_9SPHN</name>
<proteinExistence type="inferred from homology"/>
<gene>
    <name evidence="3" type="ORF">P0Y56_11900</name>
</gene>
<dbReference type="InterPro" id="IPR039374">
    <property type="entry name" value="SIP_fam"/>
</dbReference>
<dbReference type="KEGG" id="acob:P0Y56_11900"/>
<dbReference type="AlphaFoldDB" id="A0AAJ6BNU3"/>
<evidence type="ECO:0000256" key="1">
    <source>
        <dbReference type="ARBA" id="ARBA00035644"/>
    </source>
</evidence>
<dbReference type="Gene3D" id="3.40.50.80">
    <property type="entry name" value="Nucleotide-binding domain of ferredoxin-NADP reductase (FNR) module"/>
    <property type="match status" value="1"/>
</dbReference>
<dbReference type="EMBL" id="CP119316">
    <property type="protein sequence ID" value="WEK45730.1"/>
    <property type="molecule type" value="Genomic_DNA"/>
</dbReference>
<dbReference type="Pfam" id="PF08021">
    <property type="entry name" value="FAD_binding_9"/>
    <property type="match status" value="1"/>
</dbReference>
<feature type="domain" description="FAD-binding FR-type" evidence="2">
    <location>
        <begin position="7"/>
        <end position="115"/>
    </location>
</feature>
<dbReference type="InterPro" id="IPR017938">
    <property type="entry name" value="Riboflavin_synthase-like_b-brl"/>
</dbReference>
<reference evidence="3" key="1">
    <citation type="submission" date="2023-03" db="EMBL/GenBank/DDBJ databases">
        <title>Andean soil-derived lignocellulolytic bacterial consortium as a source of novel taxa and putative plastic-active enzymes.</title>
        <authorList>
            <person name="Diaz-Garcia L."/>
            <person name="Chuvochina M."/>
            <person name="Feuerriegel G."/>
            <person name="Bunk B."/>
            <person name="Sproer C."/>
            <person name="Streit W.R."/>
            <person name="Rodriguez L.M."/>
            <person name="Overmann J."/>
            <person name="Jimenez D.J."/>
        </authorList>
    </citation>
    <scope>NUCLEOTIDE SEQUENCE</scope>
    <source>
        <strain evidence="3">MAG 26</strain>
    </source>
</reference>
<dbReference type="InterPro" id="IPR007037">
    <property type="entry name" value="SIP_rossman_dom"/>
</dbReference>
<comment type="similarity">
    <text evidence="1">Belongs to the SIP oxidoreductase family.</text>
</comment>
<dbReference type="InterPro" id="IPR013113">
    <property type="entry name" value="SIP_FAD-bd"/>
</dbReference>
<evidence type="ECO:0000313" key="3">
    <source>
        <dbReference type="EMBL" id="WEK45730.1"/>
    </source>
</evidence>
<dbReference type="Pfam" id="PF04954">
    <property type="entry name" value="SIP"/>
    <property type="match status" value="1"/>
</dbReference>
<dbReference type="GO" id="GO:0016491">
    <property type="term" value="F:oxidoreductase activity"/>
    <property type="evidence" value="ECO:0007669"/>
    <property type="project" value="InterPro"/>
</dbReference>
<dbReference type="CDD" id="cd06193">
    <property type="entry name" value="siderophore_interacting"/>
    <property type="match status" value="1"/>
</dbReference>